<organism evidence="1 2">
    <name type="scientific">Brassica napus</name>
    <name type="common">Rape</name>
    <dbReference type="NCBI Taxonomy" id="3708"/>
    <lineage>
        <taxon>Eukaryota</taxon>
        <taxon>Viridiplantae</taxon>
        <taxon>Streptophyta</taxon>
        <taxon>Embryophyta</taxon>
        <taxon>Tracheophyta</taxon>
        <taxon>Spermatophyta</taxon>
        <taxon>Magnoliopsida</taxon>
        <taxon>eudicotyledons</taxon>
        <taxon>Gunneridae</taxon>
        <taxon>Pentapetalae</taxon>
        <taxon>rosids</taxon>
        <taxon>malvids</taxon>
        <taxon>Brassicales</taxon>
        <taxon>Brassicaceae</taxon>
        <taxon>Brassiceae</taxon>
        <taxon>Brassica</taxon>
    </lineage>
</organism>
<evidence type="ECO:0000313" key="2">
    <source>
        <dbReference type="Proteomes" id="UP000824890"/>
    </source>
</evidence>
<dbReference type="EMBL" id="JAGKQM010000007">
    <property type="protein sequence ID" value="KAH0918530.1"/>
    <property type="molecule type" value="Genomic_DNA"/>
</dbReference>
<dbReference type="Proteomes" id="UP000824890">
    <property type="component" value="Unassembled WGS sequence"/>
</dbReference>
<sequence length="98" mass="10917">MLSQEHSLVTSIAGRTFSLPKTLKDMESMRKQFFFLLKEASLIDNTEGCSKLSYNDHIVHAIFCAALFPGICSVDDKGKKAARGLRLLRGEPNEKVKS</sequence>
<gene>
    <name evidence="1" type="ORF">HID58_026190</name>
</gene>
<evidence type="ECO:0000313" key="1">
    <source>
        <dbReference type="EMBL" id="KAH0918530.1"/>
    </source>
</evidence>
<keyword evidence="2" id="KW-1185">Reference proteome</keyword>
<proteinExistence type="predicted"/>
<accession>A0ABQ8CN77</accession>
<reference evidence="1 2" key="1">
    <citation type="submission" date="2021-05" db="EMBL/GenBank/DDBJ databases">
        <title>Genome Assembly of Synthetic Allotetraploid Brassica napus Reveals Homoeologous Exchanges between Subgenomes.</title>
        <authorList>
            <person name="Davis J.T."/>
        </authorList>
    </citation>
    <scope>NUCLEOTIDE SEQUENCE [LARGE SCALE GENOMIC DNA]</scope>
    <source>
        <strain evidence="2">cv. Da-Ae</strain>
        <tissue evidence="1">Seedling</tissue>
    </source>
</reference>
<name>A0ABQ8CN77_BRANA</name>
<comment type="caution">
    <text evidence="1">The sequence shown here is derived from an EMBL/GenBank/DDBJ whole genome shotgun (WGS) entry which is preliminary data.</text>
</comment>
<protein>
    <submittedName>
        <fullName evidence="1">Uncharacterized protein</fullName>
    </submittedName>
</protein>